<dbReference type="InterPro" id="IPR001041">
    <property type="entry name" value="2Fe-2S_ferredoxin-type"/>
</dbReference>
<dbReference type="InterPro" id="IPR006058">
    <property type="entry name" value="2Fe2S_fd_BS"/>
</dbReference>
<evidence type="ECO:0000256" key="5">
    <source>
        <dbReference type="ARBA" id="ARBA00022827"/>
    </source>
</evidence>
<keyword evidence="8" id="KW-0411">Iron-sulfur</keyword>
<comment type="caution">
    <text evidence="12">The sequence shown here is derived from an EMBL/GenBank/DDBJ whole genome shotgun (WGS) entry which is preliminary data.</text>
</comment>
<dbReference type="InterPro" id="IPR050415">
    <property type="entry name" value="MRET"/>
</dbReference>
<organism evidence="12 13">
    <name type="scientific">Benzoatithermus flavus</name>
    <dbReference type="NCBI Taxonomy" id="3108223"/>
    <lineage>
        <taxon>Bacteria</taxon>
        <taxon>Pseudomonadati</taxon>
        <taxon>Pseudomonadota</taxon>
        <taxon>Alphaproteobacteria</taxon>
        <taxon>Geminicoccales</taxon>
        <taxon>Geminicoccaceae</taxon>
        <taxon>Benzoatithermus</taxon>
    </lineage>
</organism>
<dbReference type="InterPro" id="IPR012675">
    <property type="entry name" value="Beta-grasp_dom_sf"/>
</dbReference>
<evidence type="ECO:0000259" key="10">
    <source>
        <dbReference type="PROSITE" id="PS51085"/>
    </source>
</evidence>
<dbReference type="InterPro" id="IPR001433">
    <property type="entry name" value="OxRdtase_FAD/NAD-bd"/>
</dbReference>
<evidence type="ECO:0000313" key="13">
    <source>
        <dbReference type="Proteomes" id="UP001375743"/>
    </source>
</evidence>
<evidence type="ECO:0000256" key="9">
    <source>
        <dbReference type="ARBA" id="ARBA00061434"/>
    </source>
</evidence>
<keyword evidence="2" id="KW-0285">Flavoprotein</keyword>
<dbReference type="Pfam" id="PF00111">
    <property type="entry name" value="Fer2"/>
    <property type="match status" value="1"/>
</dbReference>
<evidence type="ECO:0000256" key="4">
    <source>
        <dbReference type="ARBA" id="ARBA00022723"/>
    </source>
</evidence>
<dbReference type="InterPro" id="IPR036010">
    <property type="entry name" value="2Fe-2S_ferredoxin-like_sf"/>
</dbReference>
<dbReference type="SUPFAM" id="SSF63380">
    <property type="entry name" value="Riboflavin synthase domain-like"/>
    <property type="match status" value="1"/>
</dbReference>
<dbReference type="Pfam" id="PF00970">
    <property type="entry name" value="FAD_binding_6"/>
    <property type="match status" value="1"/>
</dbReference>
<sequence>MDMEAKIAAHLADARGTWDADTDDALVCRQVRPETHDVKTFILEARRPRLFRYRPGQFLTFDFAIDGLRINRCYTISSTPTRPHLIAITVKRVPGGPVSNWLHDRLEPGMELRATGPLGEFTSLAHPAQKYLFLSGGSGITPLMSMARAYHDLALPRDIVFVHFARTPADIIFRAELELMARNLPSFRFVPVCEADGPGERWAGFSGRVSPPLLRLIAPDFLEREVMVCGPAPFMAAVRGILAGAEFDMARHHEESFDFATPAGGTEEEMAAPAARVFKIEFRKSGRTVACGAGSSVLAAAKAAGMRLPSSCSKGLCGTCKSRLVSGEVDMKHQGGIRQREIEQGMVLLCCAKPLTDLVVDR</sequence>
<dbReference type="InterPro" id="IPR017927">
    <property type="entry name" value="FAD-bd_FR_type"/>
</dbReference>
<evidence type="ECO:0000256" key="1">
    <source>
        <dbReference type="ARBA" id="ARBA00001974"/>
    </source>
</evidence>
<gene>
    <name evidence="12" type="ORF">U1T56_15915</name>
</gene>
<protein>
    <submittedName>
        <fullName evidence="12">2Fe-2S iron-sulfur cluster-binding protein</fullName>
    </submittedName>
</protein>
<evidence type="ECO:0000256" key="3">
    <source>
        <dbReference type="ARBA" id="ARBA00022714"/>
    </source>
</evidence>
<dbReference type="Gene3D" id="2.40.30.10">
    <property type="entry name" value="Translation factors"/>
    <property type="match status" value="1"/>
</dbReference>
<dbReference type="Pfam" id="PF00175">
    <property type="entry name" value="NAD_binding_1"/>
    <property type="match status" value="1"/>
</dbReference>
<feature type="domain" description="2Fe-2S ferredoxin-type" evidence="10">
    <location>
        <begin position="278"/>
        <end position="362"/>
    </location>
</feature>
<keyword evidence="7" id="KW-0408">Iron</keyword>
<keyword evidence="5" id="KW-0274">FAD</keyword>
<dbReference type="PANTHER" id="PTHR47354">
    <property type="entry name" value="NADH OXIDOREDUCTASE HCR"/>
    <property type="match status" value="1"/>
</dbReference>
<evidence type="ECO:0000313" key="12">
    <source>
        <dbReference type="EMBL" id="MEK0084642.1"/>
    </source>
</evidence>
<dbReference type="RefSeq" id="WP_418160488.1">
    <property type="nucleotide sequence ID" value="NZ_JBBLZC010000016.1"/>
</dbReference>
<keyword evidence="4" id="KW-0479">Metal-binding</keyword>
<comment type="cofactor">
    <cofactor evidence="1">
        <name>FAD</name>
        <dbReference type="ChEBI" id="CHEBI:57692"/>
    </cofactor>
</comment>
<evidence type="ECO:0000259" key="11">
    <source>
        <dbReference type="PROSITE" id="PS51384"/>
    </source>
</evidence>
<dbReference type="PROSITE" id="PS51384">
    <property type="entry name" value="FAD_FR"/>
    <property type="match status" value="1"/>
</dbReference>
<accession>A0ABU8XTX2</accession>
<keyword evidence="6" id="KW-0560">Oxidoreductase</keyword>
<proteinExistence type="inferred from homology"/>
<dbReference type="InterPro" id="IPR039261">
    <property type="entry name" value="FNR_nucleotide-bd"/>
</dbReference>
<dbReference type="EMBL" id="JBBLZC010000016">
    <property type="protein sequence ID" value="MEK0084642.1"/>
    <property type="molecule type" value="Genomic_DNA"/>
</dbReference>
<keyword evidence="13" id="KW-1185">Reference proteome</keyword>
<dbReference type="PANTHER" id="PTHR47354:SF6">
    <property type="entry name" value="NADH OXIDOREDUCTASE HCR"/>
    <property type="match status" value="1"/>
</dbReference>
<evidence type="ECO:0000256" key="8">
    <source>
        <dbReference type="ARBA" id="ARBA00023014"/>
    </source>
</evidence>
<name>A0ABU8XTX2_9PROT</name>
<dbReference type="InterPro" id="IPR008333">
    <property type="entry name" value="Cbr1-like_FAD-bd_dom"/>
</dbReference>
<evidence type="ECO:0000256" key="2">
    <source>
        <dbReference type="ARBA" id="ARBA00022630"/>
    </source>
</evidence>
<dbReference type="Gene3D" id="3.10.20.30">
    <property type="match status" value="1"/>
</dbReference>
<evidence type="ECO:0000256" key="7">
    <source>
        <dbReference type="ARBA" id="ARBA00023004"/>
    </source>
</evidence>
<dbReference type="CDD" id="cd06215">
    <property type="entry name" value="FNR_iron_sulfur_binding_1"/>
    <property type="match status" value="1"/>
</dbReference>
<dbReference type="Gene3D" id="3.40.50.80">
    <property type="entry name" value="Nucleotide-binding domain of ferredoxin-NADP reductase (FNR) module"/>
    <property type="match status" value="1"/>
</dbReference>
<feature type="domain" description="FAD-binding FR-type" evidence="11">
    <location>
        <begin position="21"/>
        <end position="124"/>
    </location>
</feature>
<dbReference type="PROSITE" id="PS51085">
    <property type="entry name" value="2FE2S_FER_2"/>
    <property type="match status" value="1"/>
</dbReference>
<dbReference type="InterPro" id="IPR017938">
    <property type="entry name" value="Riboflavin_synthase-like_b-brl"/>
</dbReference>
<dbReference type="PRINTS" id="PR00406">
    <property type="entry name" value="CYTB5RDTASE"/>
</dbReference>
<reference evidence="12 13" key="1">
    <citation type="submission" date="2024-01" db="EMBL/GenBank/DDBJ databases">
        <title>Multi-omics insights into the function and evolution of sodium benzoate biodegradation pathways in Benzoatithermus flavus gen. nov., sp. nov. from hot spring.</title>
        <authorList>
            <person name="Hu C.-J."/>
            <person name="Li W.-J."/>
        </authorList>
    </citation>
    <scope>NUCLEOTIDE SEQUENCE [LARGE SCALE GENOMIC DNA]</scope>
    <source>
        <strain evidence="12 13">SYSU G07066</strain>
    </source>
</reference>
<dbReference type="Proteomes" id="UP001375743">
    <property type="component" value="Unassembled WGS sequence"/>
</dbReference>
<dbReference type="CDD" id="cd00207">
    <property type="entry name" value="fer2"/>
    <property type="match status" value="1"/>
</dbReference>
<comment type="similarity">
    <text evidence="9">In the N-terminal section; belongs to the FAD-binding oxidoreductase type 6 family.</text>
</comment>
<evidence type="ECO:0000256" key="6">
    <source>
        <dbReference type="ARBA" id="ARBA00023002"/>
    </source>
</evidence>
<keyword evidence="3" id="KW-0001">2Fe-2S</keyword>
<dbReference type="SUPFAM" id="SSF54292">
    <property type="entry name" value="2Fe-2S ferredoxin-like"/>
    <property type="match status" value="1"/>
</dbReference>
<dbReference type="SUPFAM" id="SSF52343">
    <property type="entry name" value="Ferredoxin reductase-like, C-terminal NADP-linked domain"/>
    <property type="match status" value="1"/>
</dbReference>
<dbReference type="PROSITE" id="PS00197">
    <property type="entry name" value="2FE2S_FER_1"/>
    <property type="match status" value="1"/>
</dbReference>